<dbReference type="AlphaFoldDB" id="A0A821PNU1"/>
<comment type="caution">
    <text evidence="2">The sequence shown here is derived from an EMBL/GenBank/DDBJ whole genome shotgun (WGS) entry which is preliminary data.</text>
</comment>
<evidence type="ECO:0000313" key="3">
    <source>
        <dbReference type="Proteomes" id="UP000663873"/>
    </source>
</evidence>
<evidence type="ECO:0000313" key="2">
    <source>
        <dbReference type="EMBL" id="CAF4808811.1"/>
    </source>
</evidence>
<feature type="region of interest" description="Disordered" evidence="1">
    <location>
        <begin position="1"/>
        <end position="86"/>
    </location>
</feature>
<reference evidence="2" key="1">
    <citation type="submission" date="2021-02" db="EMBL/GenBank/DDBJ databases">
        <authorList>
            <person name="Nowell W R."/>
        </authorList>
    </citation>
    <scope>NUCLEOTIDE SEQUENCE</scope>
</reference>
<keyword evidence="3" id="KW-1185">Reference proteome</keyword>
<accession>A0A821PNU1</accession>
<organism evidence="2 3">
    <name type="scientific">Rotaria socialis</name>
    <dbReference type="NCBI Taxonomy" id="392032"/>
    <lineage>
        <taxon>Eukaryota</taxon>
        <taxon>Metazoa</taxon>
        <taxon>Spiralia</taxon>
        <taxon>Gnathifera</taxon>
        <taxon>Rotifera</taxon>
        <taxon>Eurotatoria</taxon>
        <taxon>Bdelloidea</taxon>
        <taxon>Philodinida</taxon>
        <taxon>Philodinidae</taxon>
        <taxon>Rotaria</taxon>
    </lineage>
</organism>
<gene>
    <name evidence="2" type="ORF">UJA718_LOCUS41631</name>
</gene>
<feature type="compositionally biased region" description="Basic and acidic residues" evidence="1">
    <location>
        <begin position="1"/>
        <end position="30"/>
    </location>
</feature>
<dbReference type="EMBL" id="CAJOBP010050045">
    <property type="protein sequence ID" value="CAF4808811.1"/>
    <property type="molecule type" value="Genomic_DNA"/>
</dbReference>
<sequence length="86" mass="9606">MSDSHSHDEGHVEKHEETGNHVVVEGDKQEQNINETNASINDENNHEKQNSIVENADDSVSSLTHELEHIRVTLDDESTTSATEET</sequence>
<feature type="non-terminal residue" evidence="2">
    <location>
        <position position="1"/>
    </location>
</feature>
<protein>
    <submittedName>
        <fullName evidence="2">Uncharacterized protein</fullName>
    </submittedName>
</protein>
<evidence type="ECO:0000256" key="1">
    <source>
        <dbReference type="SAM" id="MobiDB-lite"/>
    </source>
</evidence>
<feature type="compositionally biased region" description="Polar residues" evidence="1">
    <location>
        <begin position="31"/>
        <end position="42"/>
    </location>
</feature>
<feature type="compositionally biased region" description="Basic and acidic residues" evidence="1">
    <location>
        <begin position="65"/>
        <end position="74"/>
    </location>
</feature>
<feature type="compositionally biased region" description="Polar residues" evidence="1">
    <location>
        <begin position="50"/>
        <end position="64"/>
    </location>
</feature>
<name>A0A821PNU1_9BILA</name>
<proteinExistence type="predicted"/>
<dbReference type="Proteomes" id="UP000663873">
    <property type="component" value="Unassembled WGS sequence"/>
</dbReference>